<feature type="transmembrane region" description="Helical" evidence="6">
    <location>
        <begin position="102"/>
        <end position="122"/>
    </location>
</feature>
<dbReference type="GO" id="GO:0140115">
    <property type="term" value="P:export across plasma membrane"/>
    <property type="evidence" value="ECO:0007669"/>
    <property type="project" value="UniProtKB-ARBA"/>
</dbReference>
<evidence type="ECO:0000256" key="4">
    <source>
        <dbReference type="ARBA" id="ARBA00023136"/>
    </source>
</evidence>
<dbReference type="PANTHER" id="PTHR23502">
    <property type="entry name" value="MAJOR FACILITATOR SUPERFAMILY"/>
    <property type="match status" value="1"/>
</dbReference>
<feature type="compositionally biased region" description="Basic and acidic residues" evidence="5">
    <location>
        <begin position="29"/>
        <end position="38"/>
    </location>
</feature>
<feature type="transmembrane region" description="Helical" evidence="6">
    <location>
        <begin position="159"/>
        <end position="181"/>
    </location>
</feature>
<feature type="transmembrane region" description="Helical" evidence="6">
    <location>
        <begin position="305"/>
        <end position="328"/>
    </location>
</feature>
<comment type="caution">
    <text evidence="8">The sequence shown here is derived from an EMBL/GenBank/DDBJ whole genome shotgun (WGS) entry which is preliminary data.</text>
</comment>
<accession>A0A4Z1IIV1</accession>
<feature type="transmembrane region" description="Helical" evidence="6">
    <location>
        <begin position="248"/>
        <end position="270"/>
    </location>
</feature>
<gene>
    <name evidence="8" type="ORF">BCON_0044g00420</name>
</gene>
<feature type="domain" description="Major facilitator superfamily (MFS) profile" evidence="7">
    <location>
        <begin position="68"/>
        <end position="343"/>
    </location>
</feature>
<evidence type="ECO:0000256" key="6">
    <source>
        <dbReference type="SAM" id="Phobius"/>
    </source>
</evidence>
<dbReference type="InterPro" id="IPR036259">
    <property type="entry name" value="MFS_trans_sf"/>
</dbReference>
<dbReference type="InterPro" id="IPR020846">
    <property type="entry name" value="MFS_dom"/>
</dbReference>
<dbReference type="Gene3D" id="1.20.1720.10">
    <property type="entry name" value="Multidrug resistance protein D"/>
    <property type="match status" value="1"/>
</dbReference>
<keyword evidence="3 6" id="KW-1133">Transmembrane helix</keyword>
<dbReference type="PROSITE" id="PS50850">
    <property type="entry name" value="MFS"/>
    <property type="match status" value="1"/>
</dbReference>
<reference evidence="8 9" key="1">
    <citation type="submission" date="2017-12" db="EMBL/GenBank/DDBJ databases">
        <title>Comparative genomics of Botrytis spp.</title>
        <authorList>
            <person name="Valero-Jimenez C.A."/>
            <person name="Tapia P."/>
            <person name="Veloso J."/>
            <person name="Silva-Moreno E."/>
            <person name="Staats M."/>
            <person name="Valdes J.H."/>
            <person name="Van Kan J.A.L."/>
        </authorList>
    </citation>
    <scope>NUCLEOTIDE SEQUENCE [LARGE SCALE GENOMIC DNA]</scope>
    <source>
        <strain evidence="8 9">MUCL11595</strain>
    </source>
</reference>
<feature type="region of interest" description="Disordered" evidence="5">
    <location>
        <begin position="1"/>
        <end position="55"/>
    </location>
</feature>
<protein>
    <recommendedName>
        <fullName evidence="7">Major facilitator superfamily (MFS) profile domain-containing protein</fullName>
    </recommendedName>
</protein>
<dbReference type="EMBL" id="PQXN01000044">
    <property type="protein sequence ID" value="TGO59482.1"/>
    <property type="molecule type" value="Genomic_DNA"/>
</dbReference>
<feature type="transmembrane region" description="Helical" evidence="6">
    <location>
        <begin position="69"/>
        <end position="90"/>
    </location>
</feature>
<dbReference type="OrthoDB" id="3936150at2759"/>
<dbReference type="PROSITE" id="PS00216">
    <property type="entry name" value="SUGAR_TRANSPORT_1"/>
    <property type="match status" value="1"/>
</dbReference>
<dbReference type="GO" id="GO:0005886">
    <property type="term" value="C:plasma membrane"/>
    <property type="evidence" value="ECO:0007669"/>
    <property type="project" value="TreeGrafter"/>
</dbReference>
<keyword evidence="9" id="KW-1185">Reference proteome</keyword>
<dbReference type="GO" id="GO:0015606">
    <property type="term" value="F:spermidine transmembrane transporter activity"/>
    <property type="evidence" value="ECO:0007669"/>
    <property type="project" value="TreeGrafter"/>
</dbReference>
<keyword evidence="4 6" id="KW-0472">Membrane</keyword>
<dbReference type="InterPro" id="IPR011701">
    <property type="entry name" value="MFS"/>
</dbReference>
<proteinExistence type="predicted"/>
<evidence type="ECO:0000256" key="2">
    <source>
        <dbReference type="ARBA" id="ARBA00022692"/>
    </source>
</evidence>
<organism evidence="8 9">
    <name type="scientific">Botryotinia convoluta</name>
    <dbReference type="NCBI Taxonomy" id="54673"/>
    <lineage>
        <taxon>Eukaryota</taxon>
        <taxon>Fungi</taxon>
        <taxon>Dikarya</taxon>
        <taxon>Ascomycota</taxon>
        <taxon>Pezizomycotina</taxon>
        <taxon>Leotiomycetes</taxon>
        <taxon>Helotiales</taxon>
        <taxon>Sclerotiniaceae</taxon>
        <taxon>Botryotinia</taxon>
    </lineage>
</organism>
<evidence type="ECO:0000256" key="5">
    <source>
        <dbReference type="SAM" id="MobiDB-lite"/>
    </source>
</evidence>
<evidence type="ECO:0000256" key="3">
    <source>
        <dbReference type="ARBA" id="ARBA00022989"/>
    </source>
</evidence>
<dbReference type="InterPro" id="IPR005829">
    <property type="entry name" value="Sugar_transporter_CS"/>
</dbReference>
<evidence type="ECO:0000313" key="8">
    <source>
        <dbReference type="EMBL" id="TGO59482.1"/>
    </source>
</evidence>
<dbReference type="SUPFAM" id="SSF103473">
    <property type="entry name" value="MFS general substrate transporter"/>
    <property type="match status" value="1"/>
</dbReference>
<evidence type="ECO:0000256" key="1">
    <source>
        <dbReference type="ARBA" id="ARBA00004141"/>
    </source>
</evidence>
<evidence type="ECO:0000259" key="7">
    <source>
        <dbReference type="PROSITE" id="PS50850"/>
    </source>
</evidence>
<dbReference type="Proteomes" id="UP000297527">
    <property type="component" value="Unassembled WGS sequence"/>
</dbReference>
<name>A0A4Z1IIV1_9HELO</name>
<comment type="subcellular location">
    <subcellularLocation>
        <location evidence="1">Membrane</location>
        <topology evidence="1">Multi-pass membrane protein</topology>
    </subcellularLocation>
</comment>
<dbReference type="GO" id="GO:0042908">
    <property type="term" value="P:xenobiotic transport"/>
    <property type="evidence" value="ECO:0007669"/>
    <property type="project" value="UniProtKB-ARBA"/>
</dbReference>
<keyword evidence="2 6" id="KW-0812">Transmembrane</keyword>
<evidence type="ECO:0000313" key="9">
    <source>
        <dbReference type="Proteomes" id="UP000297527"/>
    </source>
</evidence>
<dbReference type="Pfam" id="PF07690">
    <property type="entry name" value="MFS_1"/>
    <property type="match status" value="1"/>
</dbReference>
<dbReference type="PANTHER" id="PTHR23502:SF38">
    <property type="entry name" value="POLYAMINE TRANSPORTER 4"/>
    <property type="match status" value="1"/>
</dbReference>
<dbReference type="AlphaFoldDB" id="A0A4Z1IIV1"/>
<feature type="transmembrane region" description="Helical" evidence="6">
    <location>
        <begin position="134"/>
        <end position="153"/>
    </location>
</feature>
<dbReference type="GO" id="GO:0000297">
    <property type="term" value="F:spermine transmembrane transporter activity"/>
    <property type="evidence" value="ECO:0007669"/>
    <property type="project" value="TreeGrafter"/>
</dbReference>
<sequence length="343" mass="37188">MTDPEKTSRGSSSSDNLEVTPKSPPVDATTRKDLESQDQRIVVPPLQWNGPDDPDNPLNWPRWKKNWHVFTPALISFSATLGSSLISPSITFISLTFHTSPAVSLLLLSTYVLALALGPLLAAPLSESLGRKPVYLLSVPLGCIFTLGCGFSQNIASLSILRFFAGMAYSPALAIGAGSIADCFTAEKRARPILLCDTFLYQPIVKKFHEEGRSGIVAPEYRLYPAMLGSFGLPAGLFWFAWSARDGVHWIVPVIGAVAFAWGNLSVFIALNGASALAANGLLRYISGAAFPLFTLQMYRNLGIGWATSLLAFIVVGLLPVPWVLWIWGKKIRSGSAYDTIKE</sequence>
<feature type="transmembrane region" description="Helical" evidence="6">
    <location>
        <begin position="223"/>
        <end position="242"/>
    </location>
</feature>